<dbReference type="RefSeq" id="WP_307203290.1">
    <property type="nucleotide sequence ID" value="NZ_JAUSSU010000003.1"/>
</dbReference>
<evidence type="ECO:0000313" key="2">
    <source>
        <dbReference type="Proteomes" id="UP001229346"/>
    </source>
</evidence>
<proteinExistence type="predicted"/>
<dbReference type="EMBL" id="JAUSSU010000003">
    <property type="protein sequence ID" value="MDQ0112440.1"/>
    <property type="molecule type" value="Genomic_DNA"/>
</dbReference>
<comment type="caution">
    <text evidence="1">The sequence shown here is derived from an EMBL/GenBank/DDBJ whole genome shotgun (WGS) entry which is preliminary data.</text>
</comment>
<keyword evidence="2" id="KW-1185">Reference proteome</keyword>
<protein>
    <recommendedName>
        <fullName evidence="3">DUF4825 domain-containing protein</fullName>
    </recommendedName>
</protein>
<reference evidence="1 2" key="1">
    <citation type="submission" date="2023-07" db="EMBL/GenBank/DDBJ databases">
        <title>Sorghum-associated microbial communities from plants grown in Nebraska, USA.</title>
        <authorList>
            <person name="Schachtman D."/>
        </authorList>
    </citation>
    <scope>NUCLEOTIDE SEQUENCE [LARGE SCALE GENOMIC DNA]</scope>
    <source>
        <strain evidence="1 2">CC482</strain>
    </source>
</reference>
<name>A0ABT9TYJ6_PAEHA</name>
<evidence type="ECO:0000313" key="1">
    <source>
        <dbReference type="EMBL" id="MDQ0112440.1"/>
    </source>
</evidence>
<organism evidence="1 2">
    <name type="scientific">Paenibacillus harenae</name>
    <dbReference type="NCBI Taxonomy" id="306543"/>
    <lineage>
        <taxon>Bacteria</taxon>
        <taxon>Bacillati</taxon>
        <taxon>Bacillota</taxon>
        <taxon>Bacilli</taxon>
        <taxon>Bacillales</taxon>
        <taxon>Paenibacillaceae</taxon>
        <taxon>Paenibacillus</taxon>
    </lineage>
</organism>
<sequence length="189" mass="22056">MNTKTFGETTEEVIELQKGSISIMKTKLIILFLISIIMVGCNNHEDNTNKVSLSTTAELFITKKGYKIVKNEGYVYEYILEKKHLTEMPYLQYWSVQTIDPVSFVGKRIKTSKFIVKNHPLDNIDNNRGKQTNIYIMETEKQIIGGYSLPVHDDLQMGWVYTIDGKTLEELTGMPYQEWLEQWKQKYEI</sequence>
<gene>
    <name evidence="1" type="ORF">J2T15_001875</name>
</gene>
<evidence type="ECO:0008006" key="3">
    <source>
        <dbReference type="Google" id="ProtNLM"/>
    </source>
</evidence>
<accession>A0ABT9TYJ6</accession>
<dbReference type="Proteomes" id="UP001229346">
    <property type="component" value="Unassembled WGS sequence"/>
</dbReference>